<evidence type="ECO:0000256" key="3">
    <source>
        <dbReference type="ARBA" id="ARBA00012528"/>
    </source>
</evidence>
<name>A0A6J4E325_9PSED</name>
<dbReference type="InterPro" id="IPR050469">
    <property type="entry name" value="Diguanylate_Cyclase"/>
</dbReference>
<evidence type="ECO:0000313" key="9">
    <source>
        <dbReference type="Proteomes" id="UP000509383"/>
    </source>
</evidence>
<proteinExistence type="predicted"/>
<dbReference type="InterPro" id="IPR000160">
    <property type="entry name" value="GGDEF_dom"/>
</dbReference>
<dbReference type="PANTHER" id="PTHR45138">
    <property type="entry name" value="REGULATORY COMPONENTS OF SENSORY TRANSDUCTION SYSTEM"/>
    <property type="match status" value="1"/>
</dbReference>
<evidence type="ECO:0000313" key="10">
    <source>
        <dbReference type="Proteomes" id="UP001054892"/>
    </source>
</evidence>
<dbReference type="GO" id="GO:0005886">
    <property type="term" value="C:plasma membrane"/>
    <property type="evidence" value="ECO:0007669"/>
    <property type="project" value="UniProtKB-SubCell"/>
</dbReference>
<comment type="subcellular location">
    <subcellularLocation>
        <location evidence="2">Cell inner membrane</location>
    </subcellularLocation>
</comment>
<sequence>MPDSFADSISLPRKRLVMAVLLVLMLVMAITAGGSLWLVVNEARQLGRPGSHGELWQVYQIRNGMDRLLEEAQHIEQGHSGATQLVVRLGVLRSLARPVEGHHLFDFLPTARPETTRTLQRVSELSQRWLERVDWNDQASARATSAEILSELPPLQRAMHEVMVAANISLANELDEERQRLYGYFSKLAWALLGLLVGGALLVTHLIYNFREARRLSESLGELAHTLESRVEARTLALSEGRELLKHILEASPSDVALIGAESGRVHFVNQRLIVRQGLQRGSQFSLDRLFAAESEAQRFRAALEARRQIDDWEALLGKTAPYWGVVFGRIVELEGEPAHLVWSYDISLRKRMEHELLTLATTDGLTGLDNRRAFMQRAEDMLRQAERFGHPCSVLMMDIDHFKSVNDGHGHAIGDEALRAVARVMRECLRGVDVLGRLGGEEFAAILPETGDGKAALVAERLRAGVEALRVDLAGGDVLRLTLSLGIAGKRPGETLESLLGRADAALYAAKQAGRNRVEVASL</sequence>
<evidence type="ECO:0000313" key="7">
    <source>
        <dbReference type="EMBL" id="BCG23735.1"/>
    </source>
</evidence>
<dbReference type="EMBL" id="AP023189">
    <property type="protein sequence ID" value="BCG23735.1"/>
    <property type="molecule type" value="Genomic_DNA"/>
</dbReference>
<feature type="domain" description="GGDEF" evidence="6">
    <location>
        <begin position="391"/>
        <end position="524"/>
    </location>
</feature>
<dbReference type="EMBL" id="BQKM01000002">
    <property type="protein sequence ID" value="GJN51779.1"/>
    <property type="molecule type" value="Genomic_DNA"/>
</dbReference>
<dbReference type="GO" id="GO:1902201">
    <property type="term" value="P:negative regulation of bacterial-type flagellum-dependent cell motility"/>
    <property type="evidence" value="ECO:0007669"/>
    <property type="project" value="TreeGrafter"/>
</dbReference>
<dbReference type="FunFam" id="3.30.70.270:FF:000001">
    <property type="entry name" value="Diguanylate cyclase domain protein"/>
    <property type="match status" value="1"/>
</dbReference>
<dbReference type="RefSeq" id="WP_173173945.1">
    <property type="nucleotide sequence ID" value="NZ_AP023189.1"/>
</dbReference>
<accession>A0A6J4E325</accession>
<dbReference type="AlphaFoldDB" id="A0A6J4E325"/>
<dbReference type="Gene3D" id="3.30.70.270">
    <property type="match status" value="1"/>
</dbReference>
<evidence type="ECO:0000256" key="1">
    <source>
        <dbReference type="ARBA" id="ARBA00001946"/>
    </source>
</evidence>
<protein>
    <recommendedName>
        <fullName evidence="3">diguanylate cyclase</fullName>
        <ecNumber evidence="3">2.7.7.65</ecNumber>
    </recommendedName>
</protein>
<organism evidence="7 9">
    <name type="scientific">Pseudomonas tohonis</name>
    <dbReference type="NCBI Taxonomy" id="2725477"/>
    <lineage>
        <taxon>Bacteria</taxon>
        <taxon>Pseudomonadati</taxon>
        <taxon>Pseudomonadota</taxon>
        <taxon>Gammaproteobacteria</taxon>
        <taxon>Pseudomonadales</taxon>
        <taxon>Pseudomonadaceae</taxon>
        <taxon>Pseudomonas</taxon>
    </lineage>
</organism>
<feature type="transmembrane region" description="Helical" evidence="5">
    <location>
        <begin position="188"/>
        <end position="208"/>
    </location>
</feature>
<evidence type="ECO:0000313" key="8">
    <source>
        <dbReference type="EMBL" id="GJN51779.1"/>
    </source>
</evidence>
<comment type="catalytic activity">
    <reaction evidence="4">
        <text>2 GTP = 3',3'-c-di-GMP + 2 diphosphate</text>
        <dbReference type="Rhea" id="RHEA:24898"/>
        <dbReference type="ChEBI" id="CHEBI:33019"/>
        <dbReference type="ChEBI" id="CHEBI:37565"/>
        <dbReference type="ChEBI" id="CHEBI:58805"/>
        <dbReference type="EC" id="2.7.7.65"/>
    </reaction>
</comment>
<evidence type="ECO:0000259" key="6">
    <source>
        <dbReference type="PROSITE" id="PS50887"/>
    </source>
</evidence>
<dbReference type="NCBIfam" id="TIGR00254">
    <property type="entry name" value="GGDEF"/>
    <property type="match status" value="1"/>
</dbReference>
<dbReference type="KEGG" id="ptw:TUM18999_19260"/>
<dbReference type="CDD" id="cd01949">
    <property type="entry name" value="GGDEF"/>
    <property type="match status" value="1"/>
</dbReference>
<evidence type="ECO:0000256" key="2">
    <source>
        <dbReference type="ARBA" id="ARBA00004533"/>
    </source>
</evidence>
<dbReference type="InterPro" id="IPR029787">
    <property type="entry name" value="Nucleotide_cyclase"/>
</dbReference>
<evidence type="ECO:0000256" key="4">
    <source>
        <dbReference type="ARBA" id="ARBA00034247"/>
    </source>
</evidence>
<keyword evidence="5" id="KW-0472">Membrane</keyword>
<dbReference type="SUPFAM" id="SSF55073">
    <property type="entry name" value="Nucleotide cyclase"/>
    <property type="match status" value="1"/>
</dbReference>
<dbReference type="GO" id="GO:0043709">
    <property type="term" value="P:cell adhesion involved in single-species biofilm formation"/>
    <property type="evidence" value="ECO:0007669"/>
    <property type="project" value="TreeGrafter"/>
</dbReference>
<keyword evidence="10" id="KW-1185">Reference proteome</keyword>
<dbReference type="Proteomes" id="UP001054892">
    <property type="component" value="Unassembled WGS sequence"/>
</dbReference>
<keyword evidence="5" id="KW-1133">Transmembrane helix</keyword>
<keyword evidence="5" id="KW-0812">Transmembrane</keyword>
<dbReference type="Proteomes" id="UP000509383">
    <property type="component" value="Chromosome"/>
</dbReference>
<reference evidence="7 9" key="1">
    <citation type="submission" date="2020-05" db="EMBL/GenBank/DDBJ databases">
        <title>Characterization of novel class B3 metallo-beta-lactamase from novel Pseudomonas species.</title>
        <authorList>
            <person name="Yamada K."/>
            <person name="Aoki K."/>
            <person name="Ishii Y."/>
        </authorList>
    </citation>
    <scope>NUCLEOTIDE SEQUENCE [LARGE SCALE GENOMIC DNA]</scope>
    <source>
        <strain evidence="7 9">TUM18999</strain>
        <strain evidence="8 10">TUM20286</strain>
    </source>
</reference>
<dbReference type="PROSITE" id="PS50887">
    <property type="entry name" value="GGDEF"/>
    <property type="match status" value="1"/>
</dbReference>
<dbReference type="SMART" id="SM00267">
    <property type="entry name" value="GGDEF"/>
    <property type="match status" value="1"/>
</dbReference>
<evidence type="ECO:0000256" key="5">
    <source>
        <dbReference type="SAM" id="Phobius"/>
    </source>
</evidence>
<dbReference type="PANTHER" id="PTHR45138:SF9">
    <property type="entry name" value="DIGUANYLATE CYCLASE DGCM-RELATED"/>
    <property type="match status" value="1"/>
</dbReference>
<feature type="transmembrane region" description="Helical" evidence="5">
    <location>
        <begin position="16"/>
        <end position="40"/>
    </location>
</feature>
<comment type="cofactor">
    <cofactor evidence="1">
        <name>Mg(2+)</name>
        <dbReference type="ChEBI" id="CHEBI:18420"/>
    </cofactor>
</comment>
<dbReference type="Pfam" id="PF00990">
    <property type="entry name" value="GGDEF"/>
    <property type="match status" value="1"/>
</dbReference>
<dbReference type="EC" id="2.7.7.65" evidence="3"/>
<dbReference type="GO" id="GO:0052621">
    <property type="term" value="F:diguanylate cyclase activity"/>
    <property type="evidence" value="ECO:0007669"/>
    <property type="project" value="UniProtKB-EC"/>
</dbReference>
<gene>
    <name evidence="7" type="ORF">TUM18999_19260</name>
    <name evidence="8" type="ORF">TUM20286_15310</name>
</gene>
<dbReference type="InterPro" id="IPR043128">
    <property type="entry name" value="Rev_trsase/Diguanyl_cyclase"/>
</dbReference>